<organism evidence="1 2">
    <name type="scientific">Vibrio parahaemolyticus</name>
    <dbReference type="NCBI Taxonomy" id="670"/>
    <lineage>
        <taxon>Bacteria</taxon>
        <taxon>Pseudomonadati</taxon>
        <taxon>Pseudomonadota</taxon>
        <taxon>Gammaproteobacteria</taxon>
        <taxon>Vibrionales</taxon>
        <taxon>Vibrionaceae</taxon>
        <taxon>Vibrio</taxon>
    </lineage>
</organism>
<dbReference type="EMBL" id="JAUHGG010000003">
    <property type="protein sequence ID" value="MDS1821387.1"/>
    <property type="molecule type" value="Genomic_DNA"/>
</dbReference>
<dbReference type="RefSeq" id="WP_311020271.1">
    <property type="nucleotide sequence ID" value="NZ_JAUHGG010000003.1"/>
</dbReference>
<dbReference type="Proteomes" id="UP001253193">
    <property type="component" value="Unassembled WGS sequence"/>
</dbReference>
<evidence type="ECO:0000313" key="1">
    <source>
        <dbReference type="EMBL" id="MDS1821387.1"/>
    </source>
</evidence>
<accession>A0AAW8PYV3</accession>
<dbReference type="AlphaFoldDB" id="A0AAW8PYV3"/>
<comment type="caution">
    <text evidence="1">The sequence shown here is derived from an EMBL/GenBank/DDBJ whole genome shotgun (WGS) entry which is preliminary data.</text>
</comment>
<evidence type="ECO:0000313" key="2">
    <source>
        <dbReference type="Proteomes" id="UP001253193"/>
    </source>
</evidence>
<evidence type="ECO:0008006" key="3">
    <source>
        <dbReference type="Google" id="ProtNLM"/>
    </source>
</evidence>
<gene>
    <name evidence="1" type="ORF">QX249_12015</name>
</gene>
<reference evidence="1" key="1">
    <citation type="submission" date="2023-06" db="EMBL/GenBank/DDBJ databases">
        <title>Genomic Diversity of Vibrio spp. and Metagenomic Analysis of Pathogens in Florida Gulf Coastal Waters Following Hurricane Ian.</title>
        <authorList>
            <person name="Brumfield K.D."/>
        </authorList>
    </citation>
    <scope>NUCLEOTIDE SEQUENCE</scope>
    <source>
        <strain evidence="1">WBS2B-138</strain>
    </source>
</reference>
<sequence>MLDKLPQKVKDRIYKLLELSNRGVGGEKDNAEKRLMALLKKYSLSMDDLVDTESRSEITIYYKTKFECRLANQILYQMGLDKDSHEFIGDRNKIYVECTKSEETEFKLKYSIYKLALKKEMELTYQAFIQAQGIFPENSTPEEKEYTAEELANLEKIAMRMSSVDKVSVHQAIEEK</sequence>
<name>A0AAW8PYV3_VIBPH</name>
<proteinExistence type="predicted"/>
<protein>
    <recommendedName>
        <fullName evidence="3">DUF2786 domain-containing protein</fullName>
    </recommendedName>
</protein>